<protein>
    <submittedName>
        <fullName evidence="2">Uncharacterized protein</fullName>
    </submittedName>
</protein>
<feature type="region of interest" description="Disordered" evidence="1">
    <location>
        <begin position="111"/>
        <end position="141"/>
    </location>
</feature>
<comment type="caution">
    <text evidence="2">The sequence shown here is derived from an EMBL/GenBank/DDBJ whole genome shotgun (WGS) entry which is preliminary data.</text>
</comment>
<evidence type="ECO:0000256" key="1">
    <source>
        <dbReference type="SAM" id="MobiDB-lite"/>
    </source>
</evidence>
<reference evidence="2" key="2">
    <citation type="submission" date="2020-06" db="EMBL/GenBank/DDBJ databases">
        <title>Helianthus annuus Genome sequencing and assembly Release 2.</title>
        <authorList>
            <person name="Gouzy J."/>
            <person name="Langlade N."/>
            <person name="Munos S."/>
        </authorList>
    </citation>
    <scope>NUCLEOTIDE SEQUENCE</scope>
    <source>
        <tissue evidence="2">Leaves</tissue>
    </source>
</reference>
<name>A0A9K3J740_HELAN</name>
<proteinExistence type="predicted"/>
<reference evidence="2" key="1">
    <citation type="journal article" date="2017" name="Nature">
        <title>The sunflower genome provides insights into oil metabolism, flowering and Asterid evolution.</title>
        <authorList>
            <person name="Badouin H."/>
            <person name="Gouzy J."/>
            <person name="Grassa C.J."/>
            <person name="Murat F."/>
            <person name="Staton S.E."/>
            <person name="Cottret L."/>
            <person name="Lelandais-Briere C."/>
            <person name="Owens G.L."/>
            <person name="Carrere S."/>
            <person name="Mayjonade B."/>
            <person name="Legrand L."/>
            <person name="Gill N."/>
            <person name="Kane N.C."/>
            <person name="Bowers J.E."/>
            <person name="Hubner S."/>
            <person name="Bellec A."/>
            <person name="Berard A."/>
            <person name="Berges H."/>
            <person name="Blanchet N."/>
            <person name="Boniface M.C."/>
            <person name="Brunel D."/>
            <person name="Catrice O."/>
            <person name="Chaidir N."/>
            <person name="Claudel C."/>
            <person name="Donnadieu C."/>
            <person name="Faraut T."/>
            <person name="Fievet G."/>
            <person name="Helmstetter N."/>
            <person name="King M."/>
            <person name="Knapp S.J."/>
            <person name="Lai Z."/>
            <person name="Le Paslier M.C."/>
            <person name="Lippi Y."/>
            <person name="Lorenzon L."/>
            <person name="Mandel J.R."/>
            <person name="Marage G."/>
            <person name="Marchand G."/>
            <person name="Marquand E."/>
            <person name="Bret-Mestries E."/>
            <person name="Morien E."/>
            <person name="Nambeesan S."/>
            <person name="Nguyen T."/>
            <person name="Pegot-Espagnet P."/>
            <person name="Pouilly N."/>
            <person name="Raftis F."/>
            <person name="Sallet E."/>
            <person name="Schiex T."/>
            <person name="Thomas J."/>
            <person name="Vandecasteele C."/>
            <person name="Vares D."/>
            <person name="Vear F."/>
            <person name="Vautrin S."/>
            <person name="Crespi M."/>
            <person name="Mangin B."/>
            <person name="Burke J.M."/>
            <person name="Salse J."/>
            <person name="Munos S."/>
            <person name="Vincourt P."/>
            <person name="Rieseberg L.H."/>
            <person name="Langlade N.B."/>
        </authorList>
    </citation>
    <scope>NUCLEOTIDE SEQUENCE</scope>
    <source>
        <tissue evidence="2">Leaves</tissue>
    </source>
</reference>
<feature type="compositionally biased region" description="Low complexity" evidence="1">
    <location>
        <begin position="126"/>
        <end position="141"/>
    </location>
</feature>
<gene>
    <name evidence="2" type="ORF">HanXRQr2_Chr04g0164271</name>
</gene>
<evidence type="ECO:0000313" key="3">
    <source>
        <dbReference type="Proteomes" id="UP000215914"/>
    </source>
</evidence>
<sequence length="141" mass="17171">MRPPEYDTWETFQKSIYDQGSRQDAKRECQYRELMTHNRILHMSHEMDLNMWAFDENQLRRHKDYYLGVPYVENPPYVDYSQEPSYQPGMVRHSMPQVHGSMWLPREYSEPHFQSSYPYQPPPYEYPSQQQQQQEPQSSSQ</sequence>
<dbReference type="EMBL" id="MNCJ02000319">
    <property type="protein sequence ID" value="KAF5810009.1"/>
    <property type="molecule type" value="Genomic_DNA"/>
</dbReference>
<dbReference type="Proteomes" id="UP000215914">
    <property type="component" value="Unassembled WGS sequence"/>
</dbReference>
<dbReference type="AlphaFoldDB" id="A0A9K3J740"/>
<dbReference type="Gramene" id="mRNA:HanXRQr2_Chr04g0164271">
    <property type="protein sequence ID" value="CDS:HanXRQr2_Chr04g0164271.1"/>
    <property type="gene ID" value="HanXRQr2_Chr04g0164271"/>
</dbReference>
<organism evidence="2 3">
    <name type="scientific">Helianthus annuus</name>
    <name type="common">Common sunflower</name>
    <dbReference type="NCBI Taxonomy" id="4232"/>
    <lineage>
        <taxon>Eukaryota</taxon>
        <taxon>Viridiplantae</taxon>
        <taxon>Streptophyta</taxon>
        <taxon>Embryophyta</taxon>
        <taxon>Tracheophyta</taxon>
        <taxon>Spermatophyta</taxon>
        <taxon>Magnoliopsida</taxon>
        <taxon>eudicotyledons</taxon>
        <taxon>Gunneridae</taxon>
        <taxon>Pentapetalae</taxon>
        <taxon>asterids</taxon>
        <taxon>campanulids</taxon>
        <taxon>Asterales</taxon>
        <taxon>Asteraceae</taxon>
        <taxon>Asteroideae</taxon>
        <taxon>Heliantheae alliance</taxon>
        <taxon>Heliantheae</taxon>
        <taxon>Helianthus</taxon>
    </lineage>
</organism>
<evidence type="ECO:0000313" key="2">
    <source>
        <dbReference type="EMBL" id="KAF5810009.1"/>
    </source>
</evidence>
<keyword evidence="3" id="KW-1185">Reference proteome</keyword>
<accession>A0A9K3J740</accession>